<keyword evidence="4" id="KW-1185">Reference proteome</keyword>
<keyword evidence="2 3" id="KW-0456">Lyase</keyword>
<gene>
    <name evidence="3" type="ORF">J2S02_003461</name>
</gene>
<sequence length="258" mass="29169">MKHAVLYVCHGSRVPKAREEAVDFIKKVRPRINAPIQEVCFLELAEPSISSAFESCVSQGATQIAVVPLLLLTAAHAKKDIPEEINEVSSKYPHINVTYGRPIGVDDRLAMMLMDKINEKAKVDHHTVAVLVGRGSSDPDVVRDLTEISTILQKESPLREVKTCYLTAAMPKFTETIDELYNSNEQKIIVIPYLIFTGLLKKEIDETIEKYHWGNRHIEVCSYLGPHPILLDLFSERVHEALLNKNDLFSFHNRMPAQ</sequence>
<evidence type="ECO:0000256" key="1">
    <source>
        <dbReference type="ARBA" id="ARBA00022723"/>
    </source>
</evidence>
<protein>
    <submittedName>
        <fullName evidence="3">Sirohydrochlorin ferrochelatase</fullName>
        <ecNumber evidence="3">4.99.1.4</ecNumber>
    </submittedName>
</protein>
<dbReference type="Gene3D" id="3.40.50.1400">
    <property type="match status" value="2"/>
</dbReference>
<organism evidence="3 4">
    <name type="scientific">Metabacillus niabensis</name>
    <dbReference type="NCBI Taxonomy" id="324854"/>
    <lineage>
        <taxon>Bacteria</taxon>
        <taxon>Bacillati</taxon>
        <taxon>Bacillota</taxon>
        <taxon>Bacilli</taxon>
        <taxon>Bacillales</taxon>
        <taxon>Bacillaceae</taxon>
        <taxon>Metabacillus</taxon>
    </lineage>
</organism>
<dbReference type="InterPro" id="IPR002762">
    <property type="entry name" value="CbiX-like"/>
</dbReference>
<dbReference type="RefSeq" id="WP_174881647.1">
    <property type="nucleotide sequence ID" value="NZ_CADEPK010000392.1"/>
</dbReference>
<evidence type="ECO:0000256" key="2">
    <source>
        <dbReference type="ARBA" id="ARBA00023239"/>
    </source>
</evidence>
<dbReference type="EC" id="4.99.1.4" evidence="3"/>
<dbReference type="PANTHER" id="PTHR33542">
    <property type="entry name" value="SIROHYDROCHLORIN FERROCHELATASE, CHLOROPLASTIC"/>
    <property type="match status" value="1"/>
</dbReference>
<evidence type="ECO:0000313" key="4">
    <source>
        <dbReference type="Proteomes" id="UP001232245"/>
    </source>
</evidence>
<dbReference type="PANTHER" id="PTHR33542:SF3">
    <property type="entry name" value="SIROHYDROCHLORIN FERROCHELATASE, CHLOROPLASTIC"/>
    <property type="match status" value="1"/>
</dbReference>
<dbReference type="SUPFAM" id="SSF53800">
    <property type="entry name" value="Chelatase"/>
    <property type="match status" value="1"/>
</dbReference>
<dbReference type="Proteomes" id="UP001232245">
    <property type="component" value="Unassembled WGS sequence"/>
</dbReference>
<dbReference type="CDD" id="cd03416">
    <property type="entry name" value="CbiX_SirB_N"/>
    <property type="match status" value="1"/>
</dbReference>
<evidence type="ECO:0000313" key="3">
    <source>
        <dbReference type="EMBL" id="MDQ0227116.1"/>
    </source>
</evidence>
<dbReference type="Pfam" id="PF01903">
    <property type="entry name" value="CbiX"/>
    <property type="match status" value="2"/>
</dbReference>
<accession>A0ABT9Z4C2</accession>
<keyword evidence="1" id="KW-0479">Metal-binding</keyword>
<proteinExistence type="predicted"/>
<name>A0ABT9Z4C2_9BACI</name>
<reference evidence="3 4" key="1">
    <citation type="submission" date="2023-07" db="EMBL/GenBank/DDBJ databases">
        <title>Genomic Encyclopedia of Type Strains, Phase IV (KMG-IV): sequencing the most valuable type-strain genomes for metagenomic binning, comparative biology and taxonomic classification.</title>
        <authorList>
            <person name="Goeker M."/>
        </authorList>
    </citation>
    <scope>NUCLEOTIDE SEQUENCE [LARGE SCALE GENOMIC DNA]</scope>
    <source>
        <strain evidence="3 4">DSM 17723</strain>
    </source>
</reference>
<dbReference type="InterPro" id="IPR050963">
    <property type="entry name" value="Sirohydro_Cobaltochel/CbiX"/>
</dbReference>
<dbReference type="EMBL" id="JAUSTZ010000007">
    <property type="protein sequence ID" value="MDQ0227116.1"/>
    <property type="molecule type" value="Genomic_DNA"/>
</dbReference>
<dbReference type="CDD" id="cd03414">
    <property type="entry name" value="CbiX_SirB_C"/>
    <property type="match status" value="1"/>
</dbReference>
<dbReference type="GO" id="GO:0051266">
    <property type="term" value="F:sirohydrochlorin ferrochelatase activity"/>
    <property type="evidence" value="ECO:0007669"/>
    <property type="project" value="UniProtKB-EC"/>
</dbReference>
<comment type="caution">
    <text evidence="3">The sequence shown here is derived from an EMBL/GenBank/DDBJ whole genome shotgun (WGS) entry which is preliminary data.</text>
</comment>